<sequence length="180" mass="19255">MGWIAGGTLIAFAAGAVWGAVGDARRRAEAEAATEAERAADAARFERWRAENPRDAATLGAMELGPRYDTAPVWRVTSPVPWTRPGVGSPAACPACGATEYLALMWLESRPAGARFVCPVDGSAWVDPGWAHAEALAWVREWSQGPAAERWETTPDGVPPATWALVERMRREDQGDAGVG</sequence>
<gene>
    <name evidence="1" type="ORF">SAMN05421803_14912</name>
</gene>
<dbReference type="AlphaFoldDB" id="A0A1M6WR61"/>
<dbReference type="Proteomes" id="UP000184452">
    <property type="component" value="Unassembled WGS sequence"/>
</dbReference>
<dbReference type="EMBL" id="FQZK01000049">
    <property type="protein sequence ID" value="SHK96250.1"/>
    <property type="molecule type" value="Genomic_DNA"/>
</dbReference>
<evidence type="ECO:0000313" key="1">
    <source>
        <dbReference type="EMBL" id="SHK96250.1"/>
    </source>
</evidence>
<proteinExistence type="predicted"/>
<keyword evidence="2" id="KW-1185">Reference proteome</keyword>
<organism evidence="1 2">
    <name type="scientific">Nocardiopsis flavescens</name>
    <dbReference type="NCBI Taxonomy" id="758803"/>
    <lineage>
        <taxon>Bacteria</taxon>
        <taxon>Bacillati</taxon>
        <taxon>Actinomycetota</taxon>
        <taxon>Actinomycetes</taxon>
        <taxon>Streptosporangiales</taxon>
        <taxon>Nocardiopsidaceae</taxon>
        <taxon>Nocardiopsis</taxon>
    </lineage>
</organism>
<dbReference type="RefSeq" id="WP_073384415.1">
    <property type="nucleotide sequence ID" value="NZ_FQZK01000049.1"/>
</dbReference>
<reference evidence="1 2" key="1">
    <citation type="submission" date="2016-11" db="EMBL/GenBank/DDBJ databases">
        <authorList>
            <person name="Jaros S."/>
            <person name="Januszkiewicz K."/>
            <person name="Wedrychowicz H."/>
        </authorList>
    </citation>
    <scope>NUCLEOTIDE SEQUENCE [LARGE SCALE GENOMIC DNA]</scope>
    <source>
        <strain evidence="1 2">CGMCC 4.5723</strain>
    </source>
</reference>
<evidence type="ECO:0000313" key="2">
    <source>
        <dbReference type="Proteomes" id="UP000184452"/>
    </source>
</evidence>
<dbReference type="STRING" id="758803.SAMN05421803_14912"/>
<name>A0A1M6WR61_9ACTN</name>
<protein>
    <submittedName>
        <fullName evidence="1">Uncharacterized protein</fullName>
    </submittedName>
</protein>
<accession>A0A1M6WR61</accession>